<evidence type="ECO:0000313" key="3">
    <source>
        <dbReference type="Proteomes" id="UP000593577"/>
    </source>
</evidence>
<proteinExistence type="predicted"/>
<keyword evidence="3" id="KW-1185">Reference proteome</keyword>
<evidence type="ECO:0000313" key="2">
    <source>
        <dbReference type="EMBL" id="MBA0696817.1"/>
    </source>
</evidence>
<comment type="caution">
    <text evidence="2">The sequence shown here is derived from an EMBL/GenBank/DDBJ whole genome shotgun (WGS) entry which is preliminary data.</text>
</comment>
<reference evidence="2 3" key="1">
    <citation type="journal article" date="2019" name="Genome Biol. Evol.">
        <title>Insights into the evolution of the New World diploid cottons (Gossypium, subgenus Houzingenia) based on genome sequencing.</title>
        <authorList>
            <person name="Grover C.E."/>
            <person name="Arick M.A. 2nd"/>
            <person name="Thrash A."/>
            <person name="Conover J.L."/>
            <person name="Sanders W.S."/>
            <person name="Peterson D.G."/>
            <person name="Frelichowski J.E."/>
            <person name="Scheffler J.A."/>
            <person name="Scheffler B.E."/>
            <person name="Wendel J.F."/>
        </authorList>
    </citation>
    <scope>NUCLEOTIDE SEQUENCE [LARGE SCALE GENOMIC DNA]</scope>
    <source>
        <strain evidence="2">185</strain>
        <tissue evidence="2">Leaf</tissue>
    </source>
</reference>
<gene>
    <name evidence="2" type="ORF">Goari_003342</name>
</gene>
<protein>
    <submittedName>
        <fullName evidence="2">Uncharacterized protein</fullName>
    </submittedName>
</protein>
<feature type="region of interest" description="Disordered" evidence="1">
    <location>
        <begin position="1"/>
        <end position="26"/>
    </location>
</feature>
<name>A0A7J8YBA2_GOSAI</name>
<dbReference type="Proteomes" id="UP000593577">
    <property type="component" value="Unassembled WGS sequence"/>
</dbReference>
<feature type="compositionally biased region" description="Polar residues" evidence="1">
    <location>
        <begin position="1"/>
        <end position="15"/>
    </location>
</feature>
<dbReference type="AlphaFoldDB" id="A0A7J8YBA2"/>
<evidence type="ECO:0000256" key="1">
    <source>
        <dbReference type="SAM" id="MobiDB-lite"/>
    </source>
</evidence>
<sequence>MSSATLPTVEFTTGINSSGSNSGVGSNASKELYKSTLLKASSENELNVFMAENFAQTEGDMSVEVVKGVPSITFSKK</sequence>
<organism evidence="2 3">
    <name type="scientific">Gossypium aridum</name>
    <name type="common">American cotton</name>
    <name type="synonym">Erioxylum aridum</name>
    <dbReference type="NCBI Taxonomy" id="34290"/>
    <lineage>
        <taxon>Eukaryota</taxon>
        <taxon>Viridiplantae</taxon>
        <taxon>Streptophyta</taxon>
        <taxon>Embryophyta</taxon>
        <taxon>Tracheophyta</taxon>
        <taxon>Spermatophyta</taxon>
        <taxon>Magnoliopsida</taxon>
        <taxon>eudicotyledons</taxon>
        <taxon>Gunneridae</taxon>
        <taxon>Pentapetalae</taxon>
        <taxon>rosids</taxon>
        <taxon>malvids</taxon>
        <taxon>Malvales</taxon>
        <taxon>Malvaceae</taxon>
        <taxon>Malvoideae</taxon>
        <taxon>Gossypium</taxon>
    </lineage>
</organism>
<feature type="compositionally biased region" description="Low complexity" evidence="1">
    <location>
        <begin position="16"/>
        <end position="26"/>
    </location>
</feature>
<dbReference type="EMBL" id="JABFAA010000011">
    <property type="protein sequence ID" value="MBA0696817.1"/>
    <property type="molecule type" value="Genomic_DNA"/>
</dbReference>
<feature type="non-terminal residue" evidence="2">
    <location>
        <position position="77"/>
    </location>
</feature>
<accession>A0A7J8YBA2</accession>